<dbReference type="EMBL" id="NIDF01000019">
    <property type="protein sequence ID" value="TYJ56797.1"/>
    <property type="molecule type" value="Genomic_DNA"/>
</dbReference>
<accession>A0A5D3AZ80</accession>
<proteinExistence type="predicted"/>
<protein>
    <submittedName>
        <fullName evidence="2">Uncharacterized protein</fullName>
    </submittedName>
</protein>
<sequence>MPVKKRTALVDQRISRSSLGSDQDPGHFMELQRAQMRSVSPAGAGAGAGGAKELPPVHIPAVQAGSPFSVVPAPPPKAEPSTPSTPTPPPSSKPAANNPVSALGLGTPIAGKQKQRRAADSDEDEPFVPPSFDKGKAPAGKPLAARRGTHDEEEKAFVPPAVQAAAQRASRGSDEDEPFVPPVTTTKAPAQRVPVQRDAQGSDEDEPFIPPVPAQAAKSSISSQTPVRRPTAQGSDKDEPFIPPTVATQAPTPQRISTSRAASPAPLSAVSGVSKTEDDGVQGGGDPRWKYVTEARRYDSRDTDYTTPSWVYVYRQDDDAVWNRYVLTSKDKPANPFGSCNVAGLGDIDMDELGDMMVDEEEEEARASQIPAPSAPRKPSATSPRAPMGSQARFKAREKERQERITQRETLGRVGPSRSLEQENVVDTTEANENDFTWDPTIDMDPELMEELDAPAERPFASTSKDARRQALSDVEMEEERKPEMSDNDGEVVDDWDDDSDDDEGALGPTQYDINSKYRPLFD</sequence>
<evidence type="ECO:0000256" key="1">
    <source>
        <dbReference type="SAM" id="MobiDB-lite"/>
    </source>
</evidence>
<organism evidence="2 3">
    <name type="scientific">Cryptococcus floricola</name>
    <dbReference type="NCBI Taxonomy" id="2591691"/>
    <lineage>
        <taxon>Eukaryota</taxon>
        <taxon>Fungi</taxon>
        <taxon>Dikarya</taxon>
        <taxon>Basidiomycota</taxon>
        <taxon>Agaricomycotina</taxon>
        <taxon>Tremellomycetes</taxon>
        <taxon>Tremellales</taxon>
        <taxon>Cryptococcaceae</taxon>
        <taxon>Cryptococcus</taxon>
    </lineage>
</organism>
<feature type="region of interest" description="Disordered" evidence="1">
    <location>
        <begin position="1"/>
        <end position="289"/>
    </location>
</feature>
<dbReference type="Proteomes" id="UP000322245">
    <property type="component" value="Unassembled WGS sequence"/>
</dbReference>
<evidence type="ECO:0000313" key="2">
    <source>
        <dbReference type="EMBL" id="TYJ56797.1"/>
    </source>
</evidence>
<feature type="region of interest" description="Disordered" evidence="1">
    <location>
        <begin position="359"/>
        <end position="523"/>
    </location>
</feature>
<dbReference type="AlphaFoldDB" id="A0A5D3AZ80"/>
<feature type="compositionally biased region" description="Polar residues" evidence="1">
    <location>
        <begin position="425"/>
        <end position="435"/>
    </location>
</feature>
<feature type="compositionally biased region" description="Low complexity" evidence="1">
    <location>
        <begin position="157"/>
        <end position="169"/>
    </location>
</feature>
<feature type="compositionally biased region" description="Acidic residues" evidence="1">
    <location>
        <begin position="486"/>
        <end position="505"/>
    </location>
</feature>
<feature type="compositionally biased region" description="Acidic residues" evidence="1">
    <location>
        <begin position="442"/>
        <end position="454"/>
    </location>
</feature>
<keyword evidence="3" id="KW-1185">Reference proteome</keyword>
<gene>
    <name evidence="2" type="ORF">B9479_002407</name>
</gene>
<feature type="compositionally biased region" description="Low complexity" evidence="1">
    <location>
        <begin position="137"/>
        <end position="146"/>
    </location>
</feature>
<name>A0A5D3AZ80_9TREE</name>
<feature type="compositionally biased region" description="Basic and acidic residues" evidence="1">
    <location>
        <begin position="395"/>
        <end position="411"/>
    </location>
</feature>
<feature type="compositionally biased region" description="Pro residues" evidence="1">
    <location>
        <begin position="72"/>
        <end position="92"/>
    </location>
</feature>
<feature type="compositionally biased region" description="Low complexity" evidence="1">
    <location>
        <begin position="244"/>
        <end position="254"/>
    </location>
</feature>
<feature type="compositionally biased region" description="Low complexity" evidence="1">
    <location>
        <begin position="93"/>
        <end position="102"/>
    </location>
</feature>
<evidence type="ECO:0000313" key="3">
    <source>
        <dbReference type="Proteomes" id="UP000322245"/>
    </source>
</evidence>
<comment type="caution">
    <text evidence="2">The sequence shown here is derived from an EMBL/GenBank/DDBJ whole genome shotgun (WGS) entry which is preliminary data.</text>
</comment>
<feature type="compositionally biased region" description="Polar residues" evidence="1">
    <location>
        <begin position="217"/>
        <end position="226"/>
    </location>
</feature>
<reference evidence="2 3" key="1">
    <citation type="submission" date="2017-05" db="EMBL/GenBank/DDBJ databases">
        <title>The Genome Sequence of Tsuchiyaea wingfieldii DSM 27421.</title>
        <authorList>
            <person name="Cuomo C."/>
            <person name="Passer A."/>
            <person name="Billmyre B."/>
            <person name="Heitman J."/>
        </authorList>
    </citation>
    <scope>NUCLEOTIDE SEQUENCE [LARGE SCALE GENOMIC DNA]</scope>
    <source>
        <strain evidence="2 3">DSM 27421</strain>
    </source>
</reference>